<dbReference type="EMBL" id="WHLY01000004">
    <property type="protein sequence ID" value="MPR37284.1"/>
    <property type="molecule type" value="Genomic_DNA"/>
</dbReference>
<evidence type="ECO:0000259" key="1">
    <source>
        <dbReference type="Pfam" id="PF14534"/>
    </source>
</evidence>
<evidence type="ECO:0000313" key="3">
    <source>
        <dbReference type="Proteomes" id="UP000479293"/>
    </source>
</evidence>
<name>A0A7C9FC08_9BACT</name>
<dbReference type="Proteomes" id="UP000479293">
    <property type="component" value="Unassembled WGS sequence"/>
</dbReference>
<feature type="domain" description="DUF4440" evidence="1">
    <location>
        <begin position="5"/>
        <end position="110"/>
    </location>
</feature>
<dbReference type="InterPro" id="IPR027843">
    <property type="entry name" value="DUF4440"/>
</dbReference>
<dbReference type="RefSeq" id="WP_152766657.1">
    <property type="nucleotide sequence ID" value="NZ_WHLY01000004.1"/>
</dbReference>
<comment type="caution">
    <text evidence="2">The sequence shown here is derived from an EMBL/GenBank/DDBJ whole genome shotgun (WGS) entry which is preliminary data.</text>
</comment>
<gene>
    <name evidence="2" type="ORF">GBK04_29130</name>
</gene>
<protein>
    <submittedName>
        <fullName evidence="2">DUF4440 domain-containing protein</fullName>
    </submittedName>
</protein>
<dbReference type="Pfam" id="PF14534">
    <property type="entry name" value="DUF4440"/>
    <property type="match status" value="1"/>
</dbReference>
<organism evidence="2 3">
    <name type="scientific">Salmonirosea aquatica</name>
    <dbReference type="NCBI Taxonomy" id="2654236"/>
    <lineage>
        <taxon>Bacteria</taxon>
        <taxon>Pseudomonadati</taxon>
        <taxon>Bacteroidota</taxon>
        <taxon>Cytophagia</taxon>
        <taxon>Cytophagales</taxon>
        <taxon>Spirosomataceae</taxon>
        <taxon>Salmonirosea</taxon>
    </lineage>
</organism>
<proteinExistence type="predicted"/>
<dbReference type="AlphaFoldDB" id="A0A7C9FC08"/>
<sequence length="121" mass="13475">MNDAITEAEEQLVNAMKNGDCRRLDRMLHDKLLFTDHNGQVVDKATDMQMHRSGKLAIDRMDTGERLVVSLGSVSIVSVRAQVGGRYDGIPFGGDFRYTRVWKMMDGRLQVIAGSCVAMAQ</sequence>
<dbReference type="Gene3D" id="3.10.450.50">
    <property type="match status" value="1"/>
</dbReference>
<keyword evidence="3" id="KW-1185">Reference proteome</keyword>
<accession>A0A7C9FC08</accession>
<dbReference type="InterPro" id="IPR032710">
    <property type="entry name" value="NTF2-like_dom_sf"/>
</dbReference>
<evidence type="ECO:0000313" key="2">
    <source>
        <dbReference type="EMBL" id="MPR37284.1"/>
    </source>
</evidence>
<dbReference type="SUPFAM" id="SSF54427">
    <property type="entry name" value="NTF2-like"/>
    <property type="match status" value="1"/>
</dbReference>
<reference evidence="2 3" key="1">
    <citation type="submission" date="2019-10" db="EMBL/GenBank/DDBJ databases">
        <title>Draft Genome Sequence of Cytophagaceae sp. SJW1-29.</title>
        <authorList>
            <person name="Choi A."/>
        </authorList>
    </citation>
    <scope>NUCLEOTIDE SEQUENCE [LARGE SCALE GENOMIC DNA]</scope>
    <source>
        <strain evidence="2 3">SJW1-29</strain>
    </source>
</reference>